<evidence type="ECO:0000313" key="7">
    <source>
        <dbReference type="EMBL" id="MFC6008903.1"/>
    </source>
</evidence>
<evidence type="ECO:0000313" key="8">
    <source>
        <dbReference type="Proteomes" id="UP001596189"/>
    </source>
</evidence>
<dbReference type="SUPFAM" id="SSF55424">
    <property type="entry name" value="FAD/NAD-linked reductases, dimerisation (C-terminal) domain"/>
    <property type="match status" value="1"/>
</dbReference>
<dbReference type="Proteomes" id="UP001596189">
    <property type="component" value="Unassembled WGS sequence"/>
</dbReference>
<keyword evidence="3" id="KW-0274">FAD</keyword>
<evidence type="ECO:0000259" key="5">
    <source>
        <dbReference type="Pfam" id="PF07992"/>
    </source>
</evidence>
<keyword evidence="2" id="KW-0285">Flavoprotein</keyword>
<dbReference type="EMBL" id="JBHSRD010000008">
    <property type="protein sequence ID" value="MFC6008903.1"/>
    <property type="molecule type" value="Genomic_DNA"/>
</dbReference>
<comment type="caution">
    <text evidence="7">The sequence shown here is derived from an EMBL/GenBank/DDBJ whole genome shotgun (WGS) entry which is preliminary data.</text>
</comment>
<dbReference type="Pfam" id="PF07992">
    <property type="entry name" value="Pyr_redox_2"/>
    <property type="match status" value="1"/>
</dbReference>
<dbReference type="PRINTS" id="PR00368">
    <property type="entry name" value="FADPNR"/>
</dbReference>
<feature type="domain" description="FAD/NAD(P)-binding" evidence="5">
    <location>
        <begin position="8"/>
        <end position="306"/>
    </location>
</feature>
<keyword evidence="8" id="KW-1185">Reference proteome</keyword>
<dbReference type="InterPro" id="IPR036188">
    <property type="entry name" value="FAD/NAD-bd_sf"/>
</dbReference>
<dbReference type="PANTHER" id="PTHR43557">
    <property type="entry name" value="APOPTOSIS-INDUCING FACTOR 1"/>
    <property type="match status" value="1"/>
</dbReference>
<dbReference type="PANTHER" id="PTHR43557:SF2">
    <property type="entry name" value="RIESKE DOMAIN-CONTAINING PROTEIN-RELATED"/>
    <property type="match status" value="1"/>
</dbReference>
<dbReference type="SUPFAM" id="SSF51905">
    <property type="entry name" value="FAD/NAD(P)-binding domain"/>
    <property type="match status" value="2"/>
</dbReference>
<dbReference type="Pfam" id="PF14759">
    <property type="entry name" value="Reductase_C"/>
    <property type="match status" value="1"/>
</dbReference>
<keyword evidence="4" id="KW-0560">Oxidoreductase</keyword>
<dbReference type="InterPro" id="IPR016156">
    <property type="entry name" value="FAD/NAD-linked_Rdtase_dimer_sf"/>
</dbReference>
<sequence length="407" mass="43356">MPQDQQPFVVVGGGLAGGKAVEQLREAGYDGPLVLVSAEPHLPYERPPLSKDFLMGKAERDVVFVHPRAWYVEQDVELVLGEEVTALDVGAHTIGTSSGRRMSYAKLLLAPGAQPRTLDLPDLDDAHAQRVLSLRTLDDSERLRGWLRPGTRLVVVGGGWIGLEAAAAARQAGADVTVLEMDPVPLQRVLGAQVATAFADKHRAQGVHLRCEVSVSGIVEDGDGLRVRLEGGDDVPADVVLVGIGVSPRVALAQAAGLEVDNGIVTDAQLRTSDPDVFACGDAANVLYTALGRRVRVEHWATALNQPATAARAMLGGDETYDLLPYFFTDQYDLGMEYHGLADPTSQQLLVRGDLGGGEFVAVWLDDDGVVSAAMHVNQWDDGDAVKALVGTHLDAARFTDRSAPLG</sequence>
<reference evidence="8" key="1">
    <citation type="journal article" date="2019" name="Int. J. Syst. Evol. Microbiol.">
        <title>The Global Catalogue of Microorganisms (GCM) 10K type strain sequencing project: providing services to taxonomists for standard genome sequencing and annotation.</title>
        <authorList>
            <consortium name="The Broad Institute Genomics Platform"/>
            <consortium name="The Broad Institute Genome Sequencing Center for Infectious Disease"/>
            <person name="Wu L."/>
            <person name="Ma J."/>
        </authorList>
    </citation>
    <scope>NUCLEOTIDE SEQUENCE [LARGE SCALE GENOMIC DNA]</scope>
    <source>
        <strain evidence="8">KACC 14249</strain>
    </source>
</reference>
<dbReference type="InterPro" id="IPR028202">
    <property type="entry name" value="Reductase_C"/>
</dbReference>
<comment type="cofactor">
    <cofactor evidence="1">
        <name>FAD</name>
        <dbReference type="ChEBI" id="CHEBI:57692"/>
    </cofactor>
</comment>
<evidence type="ECO:0000256" key="1">
    <source>
        <dbReference type="ARBA" id="ARBA00001974"/>
    </source>
</evidence>
<gene>
    <name evidence="7" type="ORF">ACFQDO_17350</name>
</gene>
<protein>
    <submittedName>
        <fullName evidence="7">NAD(P)/FAD-dependent oxidoreductase</fullName>
    </submittedName>
</protein>
<evidence type="ECO:0000256" key="4">
    <source>
        <dbReference type="ARBA" id="ARBA00023002"/>
    </source>
</evidence>
<dbReference type="PRINTS" id="PR00411">
    <property type="entry name" value="PNDRDTASEI"/>
</dbReference>
<proteinExistence type="predicted"/>
<dbReference type="InterPro" id="IPR023753">
    <property type="entry name" value="FAD/NAD-binding_dom"/>
</dbReference>
<dbReference type="RefSeq" id="WP_345717440.1">
    <property type="nucleotide sequence ID" value="NZ_BAABFP010000007.1"/>
</dbReference>
<evidence type="ECO:0000259" key="6">
    <source>
        <dbReference type="Pfam" id="PF14759"/>
    </source>
</evidence>
<feature type="domain" description="Reductase C-terminal" evidence="6">
    <location>
        <begin position="326"/>
        <end position="406"/>
    </location>
</feature>
<accession>A0ABW1JJH1</accession>
<evidence type="ECO:0000256" key="3">
    <source>
        <dbReference type="ARBA" id="ARBA00022827"/>
    </source>
</evidence>
<name>A0ABW1JJH1_9ACTN</name>
<organism evidence="7 8">
    <name type="scientific">Angustibacter luteus</name>
    <dbReference type="NCBI Taxonomy" id="658456"/>
    <lineage>
        <taxon>Bacteria</taxon>
        <taxon>Bacillati</taxon>
        <taxon>Actinomycetota</taxon>
        <taxon>Actinomycetes</taxon>
        <taxon>Kineosporiales</taxon>
        <taxon>Kineosporiaceae</taxon>
    </lineage>
</organism>
<evidence type="ECO:0000256" key="2">
    <source>
        <dbReference type="ARBA" id="ARBA00022630"/>
    </source>
</evidence>
<dbReference type="Gene3D" id="3.50.50.60">
    <property type="entry name" value="FAD/NAD(P)-binding domain"/>
    <property type="match status" value="2"/>
</dbReference>
<dbReference type="Gene3D" id="3.30.390.30">
    <property type="match status" value="1"/>
</dbReference>
<dbReference type="InterPro" id="IPR050446">
    <property type="entry name" value="FAD-oxidoreductase/Apoptosis"/>
</dbReference>